<dbReference type="EMBL" id="MF417868">
    <property type="protein sequence ID" value="ASN67863.1"/>
    <property type="molecule type" value="Genomic_DNA"/>
</dbReference>
<accession>A0A2H4J243</accession>
<gene>
    <name evidence="1" type="ORF">7AX1_39</name>
</gene>
<organism evidence="1">
    <name type="scientific">uncultured Caudovirales phage</name>
    <dbReference type="NCBI Taxonomy" id="2100421"/>
    <lineage>
        <taxon>Viruses</taxon>
        <taxon>Duplodnaviria</taxon>
        <taxon>Heunggongvirae</taxon>
        <taxon>Uroviricota</taxon>
        <taxon>Caudoviricetes</taxon>
        <taxon>Peduoviridae</taxon>
        <taxon>Maltschvirus</taxon>
        <taxon>Maltschvirus maltsch</taxon>
    </lineage>
</organism>
<sequence>MKQTVINMEGKEFNNLKVIRRNGSDSKGKALWDVKCHCGNIFTTSGASIRSGGTKSCGCSRLKSAKKMGKGNKTHGETGSKLYSIWHGMKARCYNSNHKSYGYYGGRGIKVCDSWKNSFENFRDWSLNNGYQKELSIERKDVNGNYEPENCKWATMEEQSINRRNNVYLWYEGKAMTQSEICKLTGLSKYKVRKNFKIVKSEDLK</sequence>
<protein>
    <submittedName>
        <fullName evidence="1">Uncharacterized protein</fullName>
    </submittedName>
</protein>
<reference evidence="1" key="1">
    <citation type="submission" date="2017-06" db="EMBL/GenBank/DDBJ databases">
        <title>Novel phages from South African skin metaviromes.</title>
        <authorList>
            <person name="van Zyl L.J."/>
            <person name="Abrahams Y."/>
            <person name="Stander E.A."/>
            <person name="Kirby B.M."/>
            <person name="Clavaud C."/>
            <person name="Farcet C."/>
            <person name="Breton L."/>
            <person name="Trindade M.I."/>
        </authorList>
    </citation>
    <scope>NUCLEOTIDE SEQUENCE</scope>
</reference>
<proteinExistence type="predicted"/>
<evidence type="ECO:0000313" key="1">
    <source>
        <dbReference type="EMBL" id="ASN67863.1"/>
    </source>
</evidence>
<name>A0A2H4J243_9CAUD</name>